<sequence>MKLGRLPAVAAAAAALTTIGIAAAGPAAADHTVDIDVDDGRCVKGPRSLGIPIRLDADRSTVRTLRDGTIVTRCHFRDLPEVVRHPDFPDPWIRPDRATRFSKPANCSLTGGGFSEVFGDAEVVVTPAGTLKVTCTFTPPFGPPA</sequence>
<organism evidence="2 3">
    <name type="scientific">Cellulomonas aerilata</name>
    <dbReference type="NCBI Taxonomy" id="515326"/>
    <lineage>
        <taxon>Bacteria</taxon>
        <taxon>Bacillati</taxon>
        <taxon>Actinomycetota</taxon>
        <taxon>Actinomycetes</taxon>
        <taxon>Micrococcales</taxon>
        <taxon>Cellulomonadaceae</taxon>
        <taxon>Cellulomonas</taxon>
    </lineage>
</organism>
<feature type="signal peptide" evidence="1">
    <location>
        <begin position="1"/>
        <end position="24"/>
    </location>
</feature>
<dbReference type="EMBL" id="BJYY01000012">
    <property type="protein sequence ID" value="GEO33860.1"/>
    <property type="molecule type" value="Genomic_DNA"/>
</dbReference>
<dbReference type="Proteomes" id="UP000321181">
    <property type="component" value="Unassembled WGS sequence"/>
</dbReference>
<dbReference type="RefSeq" id="WP_146902475.1">
    <property type="nucleotide sequence ID" value="NZ_BAAARM010000002.1"/>
</dbReference>
<proteinExistence type="predicted"/>
<dbReference type="AlphaFoldDB" id="A0A512DCA6"/>
<reference evidence="2 3" key="1">
    <citation type="submission" date="2019-07" db="EMBL/GenBank/DDBJ databases">
        <title>Whole genome shotgun sequence of Cellulomonas aerilata NBRC 106308.</title>
        <authorList>
            <person name="Hosoyama A."/>
            <person name="Uohara A."/>
            <person name="Ohji S."/>
            <person name="Ichikawa N."/>
        </authorList>
    </citation>
    <scope>NUCLEOTIDE SEQUENCE [LARGE SCALE GENOMIC DNA]</scope>
    <source>
        <strain evidence="2 3">NBRC 106308</strain>
    </source>
</reference>
<comment type="caution">
    <text evidence="2">The sequence shown here is derived from an EMBL/GenBank/DDBJ whole genome shotgun (WGS) entry which is preliminary data.</text>
</comment>
<name>A0A512DCA6_9CELL</name>
<keyword evidence="3" id="KW-1185">Reference proteome</keyword>
<evidence type="ECO:0000313" key="3">
    <source>
        <dbReference type="Proteomes" id="UP000321181"/>
    </source>
</evidence>
<evidence type="ECO:0000256" key="1">
    <source>
        <dbReference type="SAM" id="SignalP"/>
    </source>
</evidence>
<accession>A0A512DCA6</accession>
<keyword evidence="1" id="KW-0732">Signal</keyword>
<evidence type="ECO:0000313" key="2">
    <source>
        <dbReference type="EMBL" id="GEO33860.1"/>
    </source>
</evidence>
<protein>
    <submittedName>
        <fullName evidence="2">Uncharacterized protein</fullName>
    </submittedName>
</protein>
<feature type="chain" id="PRO_5038976190" evidence="1">
    <location>
        <begin position="25"/>
        <end position="145"/>
    </location>
</feature>
<gene>
    <name evidence="2" type="ORF">CAE01nite_15850</name>
</gene>